<dbReference type="InterPro" id="IPR050626">
    <property type="entry name" value="Peptidase_M16"/>
</dbReference>
<dbReference type="Proteomes" id="UP000509658">
    <property type="component" value="Chromosome"/>
</dbReference>
<feature type="chain" id="PRO_5026755353" evidence="9">
    <location>
        <begin position="20"/>
        <end position="423"/>
    </location>
</feature>
<name>A0A6N0HTI5_9GAMM</name>
<evidence type="ECO:0000313" key="12">
    <source>
        <dbReference type="EMBL" id="QKQ25723.1"/>
    </source>
</evidence>
<keyword evidence="13" id="KW-1185">Reference proteome</keyword>
<evidence type="ECO:0000256" key="5">
    <source>
        <dbReference type="ARBA" id="ARBA00022801"/>
    </source>
</evidence>
<evidence type="ECO:0000256" key="3">
    <source>
        <dbReference type="ARBA" id="ARBA00022670"/>
    </source>
</evidence>
<dbReference type="InterPro" id="IPR011765">
    <property type="entry name" value="Pept_M16_N"/>
</dbReference>
<evidence type="ECO:0000256" key="9">
    <source>
        <dbReference type="SAM" id="SignalP"/>
    </source>
</evidence>
<dbReference type="Pfam" id="PF05193">
    <property type="entry name" value="Peptidase_M16_C"/>
    <property type="match status" value="1"/>
</dbReference>
<feature type="domain" description="Peptidase M16 C-terminal" evidence="11">
    <location>
        <begin position="188"/>
        <end position="369"/>
    </location>
</feature>
<evidence type="ECO:0000256" key="1">
    <source>
        <dbReference type="ARBA" id="ARBA00001947"/>
    </source>
</evidence>
<proteinExistence type="inferred from homology"/>
<evidence type="ECO:0000313" key="13">
    <source>
        <dbReference type="Proteomes" id="UP000509658"/>
    </source>
</evidence>
<gene>
    <name evidence="12" type="ORF">HUE57_05045</name>
</gene>
<dbReference type="Pfam" id="PF00675">
    <property type="entry name" value="Peptidase_M16"/>
    <property type="match status" value="1"/>
</dbReference>
<dbReference type="InterPro" id="IPR007863">
    <property type="entry name" value="Peptidase_M16_C"/>
</dbReference>
<protein>
    <submittedName>
        <fullName evidence="12">Insulinase family protein</fullName>
    </submittedName>
</protein>
<dbReference type="GO" id="GO:0046872">
    <property type="term" value="F:metal ion binding"/>
    <property type="evidence" value="ECO:0007669"/>
    <property type="project" value="UniProtKB-KW"/>
</dbReference>
<dbReference type="PANTHER" id="PTHR43690">
    <property type="entry name" value="NARDILYSIN"/>
    <property type="match status" value="1"/>
</dbReference>
<keyword evidence="3" id="KW-0645">Protease</keyword>
<feature type="signal peptide" evidence="9">
    <location>
        <begin position="1"/>
        <end position="19"/>
    </location>
</feature>
<keyword evidence="4" id="KW-0479">Metal-binding</keyword>
<keyword evidence="5" id="KW-0378">Hydrolase</keyword>
<keyword evidence="9" id="KW-0732">Signal</keyword>
<keyword evidence="6" id="KW-0862">Zinc</keyword>
<dbReference type="InterPro" id="IPR011249">
    <property type="entry name" value="Metalloenz_LuxS/M16"/>
</dbReference>
<sequence length="423" mass="47501">MLKRLLSISILLLPAVTLANDSAHEYRLENGLKIIVHEDHRAPVVVSQIWYKVGSSYEHDGITGVSHVLEHMMFKGTKKHAPGEFSRIIAENGGSENAFTSLDYTAYFQRLEKSRLPIAFELEADRMRGLLLPEEEFHKERQVVIEERRTRTEDKPTAMTYEQFRATAFTASPYRMPVIGWMNDLESMEVEDLRAWYQRWYAPNNATLVVAGDVVPEEVYALAKQHFGPLKPSDLKPLKPRIEPEQLGIRRINVKLPARQPYLLMGYKAPVLNTTEADWEPYALEVLAGILDGGDSARLANTLVRGSQIAASAGAGYGLYDRLSDLFLFDGIPAEGQSVEAVEQGLREQIEKIKNEPVGADEMKRVKAQVVAAAVYERDSIFYQAMQIGTLETIGLGWKHLDEYVERVRSITPAAGSSVAKNI</sequence>
<dbReference type="Gene3D" id="3.30.830.10">
    <property type="entry name" value="Metalloenzyme, LuxS/M16 peptidase-like"/>
    <property type="match status" value="2"/>
</dbReference>
<evidence type="ECO:0000256" key="6">
    <source>
        <dbReference type="ARBA" id="ARBA00022833"/>
    </source>
</evidence>
<dbReference type="AlphaFoldDB" id="A0A6N0HTI5"/>
<evidence type="ECO:0000256" key="7">
    <source>
        <dbReference type="ARBA" id="ARBA00023049"/>
    </source>
</evidence>
<dbReference type="KEGG" id="rev:HUE57_05045"/>
<dbReference type="GO" id="GO:0004222">
    <property type="term" value="F:metalloendopeptidase activity"/>
    <property type="evidence" value="ECO:0007669"/>
    <property type="project" value="InterPro"/>
</dbReference>
<organism evidence="12 13">
    <name type="scientific">Candidatus Reidiella endopervernicosa</name>
    <dbReference type="NCBI Taxonomy" id="2738883"/>
    <lineage>
        <taxon>Bacteria</taxon>
        <taxon>Pseudomonadati</taxon>
        <taxon>Pseudomonadota</taxon>
        <taxon>Gammaproteobacteria</taxon>
        <taxon>Candidatus Reidiella</taxon>
    </lineage>
</organism>
<comment type="similarity">
    <text evidence="2 8">Belongs to the peptidase M16 family.</text>
</comment>
<comment type="cofactor">
    <cofactor evidence="1">
        <name>Zn(2+)</name>
        <dbReference type="ChEBI" id="CHEBI:29105"/>
    </cofactor>
</comment>
<evidence type="ECO:0000256" key="2">
    <source>
        <dbReference type="ARBA" id="ARBA00007261"/>
    </source>
</evidence>
<reference evidence="12 13" key="1">
    <citation type="submission" date="2020-05" db="EMBL/GenBank/DDBJ databases">
        <title>Horizontal transmission and recombination maintain forever young bacterial symbiont genomes.</title>
        <authorList>
            <person name="Russell S.L."/>
            <person name="Pepper-Tunick E."/>
            <person name="Svedberg J."/>
            <person name="Byrne A."/>
            <person name="Ruelas Castillo J."/>
            <person name="Vollmers C."/>
            <person name="Beinart R.A."/>
            <person name="Corbett-Detig R."/>
        </authorList>
    </citation>
    <scope>NUCLEOTIDE SEQUENCE [LARGE SCALE GENOMIC DNA]</scope>
    <source>
        <strain evidence="12">Santa_Monica_outfall</strain>
    </source>
</reference>
<evidence type="ECO:0000256" key="4">
    <source>
        <dbReference type="ARBA" id="ARBA00022723"/>
    </source>
</evidence>
<dbReference type="PROSITE" id="PS00143">
    <property type="entry name" value="INSULINASE"/>
    <property type="match status" value="1"/>
</dbReference>
<feature type="domain" description="Peptidase M16 N-terminal" evidence="10">
    <location>
        <begin position="34"/>
        <end position="178"/>
    </location>
</feature>
<dbReference type="PANTHER" id="PTHR43690:SF17">
    <property type="entry name" value="PROTEIN YHJJ"/>
    <property type="match status" value="1"/>
</dbReference>
<evidence type="ECO:0000256" key="8">
    <source>
        <dbReference type="RuleBase" id="RU004447"/>
    </source>
</evidence>
<dbReference type="RefSeq" id="WP_174672822.1">
    <property type="nucleotide sequence ID" value="NZ_CP054491.1"/>
</dbReference>
<dbReference type="GO" id="GO:0006508">
    <property type="term" value="P:proteolysis"/>
    <property type="evidence" value="ECO:0007669"/>
    <property type="project" value="UniProtKB-KW"/>
</dbReference>
<evidence type="ECO:0000259" key="10">
    <source>
        <dbReference type="Pfam" id="PF00675"/>
    </source>
</evidence>
<evidence type="ECO:0000259" key="11">
    <source>
        <dbReference type="Pfam" id="PF05193"/>
    </source>
</evidence>
<dbReference type="EMBL" id="CP054491">
    <property type="protein sequence ID" value="QKQ25723.1"/>
    <property type="molecule type" value="Genomic_DNA"/>
</dbReference>
<dbReference type="InterPro" id="IPR001431">
    <property type="entry name" value="Pept_M16_Zn_BS"/>
</dbReference>
<accession>A0A6N0HTI5</accession>
<dbReference type="SUPFAM" id="SSF63411">
    <property type="entry name" value="LuxS/MPP-like metallohydrolase"/>
    <property type="match status" value="2"/>
</dbReference>
<keyword evidence="7" id="KW-0482">Metalloprotease</keyword>